<keyword evidence="4" id="KW-0436">Ligase</keyword>
<comment type="similarity">
    <text evidence="1">Belongs to the Mg-chelatase subunit H family.</text>
</comment>
<feature type="domain" description="CobN/magnesium chelatase" evidence="11">
    <location>
        <begin position="209"/>
        <end position="1252"/>
    </location>
</feature>
<accession>A0A917VA78</accession>
<keyword evidence="6" id="KW-0067">ATP-binding</keyword>
<feature type="region of interest" description="Disordered" evidence="10">
    <location>
        <begin position="159"/>
        <end position="178"/>
    </location>
</feature>
<evidence type="ECO:0000259" key="11">
    <source>
        <dbReference type="Pfam" id="PF02514"/>
    </source>
</evidence>
<sequence length="1276" mass="136904">MRRLTSVADRTDLTIRALEAPASGCLDAAASPAAAGMPLRFVIVTLDNHLAGPVARARRTLSREMPGLSLGMHCATDWEDDAEAVARARSDIERADIVVCTMMFLEDHIRAVMPALEKRRDACDALVSCMSAGEVTRLTRMGGLDMRKPASGPMALLKKLRPKGSKKDGAPGKGDSGARQLKMLRRIPQILRFIPGTAQDLRAYLLCLQYWLAGSEENVANMVRLLVDRYADGPRKRLRGTLKVGDPVEVAEIGVYHPDIPGRIGQAVDALPRGGALGRVGLVCLRSYIVAEDTAHYDGVIRALEAKGLDVVPCFAAGLDARPAMERCFFDANGRPAVDAVVSLTGFSLVGGPAYNDSKAAEAILARLDVPYVAAQASEFQTLSAWERSDRGLLPVEATMTVALPELDGATGPILFAGRNGGEDEAGNDMRPQPERVAMLAARVARLVRLRRTKRAERKVAITIFNFPPNAGATGSAAFLAVFESLHNTLRGLKDAGYAVDLPADVDALRTALLEGNAARYGADANVAARILTDDHVRREPHLAEIEAQWGAAPGRQLSDGSAILVLGAHFGNVFVGVQPGFGYEGDPMRLLFEKGFAPTHAFSAYYRWLREDFGANAVLHFGTHGALEFMPGKQTGLSGACWPDRLIGDLPNLYLYAANNPSEGTIAKRRAAATLISYLTPPVAQAGLYRGLVELKGAVERWRALPPEEATERAELAAMIRGQATELDFVLADPGESGSEDIARLWERILEYETTLIPHGLHVVGRAPSATERADLLMAVADASDGIALPRATAEALAAGATPAAAHQAGEPGRGEIGPEHLEILGRLQAVNAALASDDELPAILHALDAGYVPPAPGGDLLRTPAILPTGRNIHGFDPFRIPSAYAVKDGARQAQELIRRHMADGNPLPETVAMVLWGTDTLKSEGAPVGQALALMGAAPKFDSYGRLCGATLRPLSELGRPRIDVVATLSGIFRDLMPLQTRMLAEAAYLAASADEPDEMNFVAKHARAHMAERGCDLETAALRIFSNADGAYGANVNQLIDAGAWDDEDELAETFSRRKCFAYGRSGKTTKQPALFESMLAGADLAYQNLESVELGVTTVDQYYDSLGGISKAIGRARRAAGGDPAAGTVPVYIGDQTKGKNVVRTLTEQVALEARTRMLNPKWYEGLLQHGYEGVRQIEASVTNTMGWSATTGQVQDWVYQRLTETFVLDAAMRERMAALNPKASVKMANRLIEAHERRYWTPDAATLAALRAAGEALEDRLEGITEGATP</sequence>
<evidence type="ECO:0000256" key="9">
    <source>
        <dbReference type="ARBA" id="ARBA00048693"/>
    </source>
</evidence>
<keyword evidence="5" id="KW-0547">Nucleotide-binding</keyword>
<dbReference type="InterPro" id="IPR022571">
    <property type="entry name" value="Mg_chelatase_H_N"/>
</dbReference>
<dbReference type="PANTHER" id="PTHR44119">
    <property type="entry name" value="MAGNESIUM-CHELATASE SUBUNIT CHLH, CHLOROPLASTIC"/>
    <property type="match status" value="1"/>
</dbReference>
<dbReference type="GO" id="GO:0015979">
    <property type="term" value="P:photosynthesis"/>
    <property type="evidence" value="ECO:0007669"/>
    <property type="project" value="UniProtKB-KW"/>
</dbReference>
<evidence type="ECO:0000256" key="8">
    <source>
        <dbReference type="ARBA" id="ARBA00023444"/>
    </source>
</evidence>
<dbReference type="Proteomes" id="UP000600449">
    <property type="component" value="Unassembled WGS sequence"/>
</dbReference>
<gene>
    <name evidence="13" type="primary">bchH</name>
    <name evidence="13" type="ORF">GCM10011322_47170</name>
</gene>
<dbReference type="Pfam" id="PF02514">
    <property type="entry name" value="CobN-Mg_chel"/>
    <property type="match status" value="1"/>
</dbReference>
<comment type="caution">
    <text evidence="13">The sequence shown here is derived from an EMBL/GenBank/DDBJ whole genome shotgun (WGS) entry which is preliminary data.</text>
</comment>
<evidence type="ECO:0000313" key="13">
    <source>
        <dbReference type="EMBL" id="GGK55020.1"/>
    </source>
</evidence>
<dbReference type="Pfam" id="PF11965">
    <property type="entry name" value="DUF3479"/>
    <property type="match status" value="1"/>
</dbReference>
<dbReference type="InterPro" id="IPR003672">
    <property type="entry name" value="CobN/Mg_chltase"/>
</dbReference>
<evidence type="ECO:0000256" key="4">
    <source>
        <dbReference type="ARBA" id="ARBA00022598"/>
    </source>
</evidence>
<dbReference type="NCBIfam" id="NF009942">
    <property type="entry name" value="PRK13405.1"/>
    <property type="match status" value="1"/>
</dbReference>
<dbReference type="CDD" id="cd10150">
    <property type="entry name" value="CobN_like"/>
    <property type="match status" value="1"/>
</dbReference>
<evidence type="ECO:0000259" key="12">
    <source>
        <dbReference type="Pfam" id="PF11965"/>
    </source>
</evidence>
<comment type="catalytic activity">
    <reaction evidence="9">
        <text>protoporphyrin IX + Mg(2+) + ATP + H2O = Mg-protoporphyrin IX + ADP + phosphate + 3 H(+)</text>
        <dbReference type="Rhea" id="RHEA:13961"/>
        <dbReference type="ChEBI" id="CHEBI:15377"/>
        <dbReference type="ChEBI" id="CHEBI:15378"/>
        <dbReference type="ChEBI" id="CHEBI:18420"/>
        <dbReference type="ChEBI" id="CHEBI:30616"/>
        <dbReference type="ChEBI" id="CHEBI:43474"/>
        <dbReference type="ChEBI" id="CHEBI:57306"/>
        <dbReference type="ChEBI" id="CHEBI:60492"/>
        <dbReference type="ChEBI" id="CHEBI:456216"/>
        <dbReference type="EC" id="6.6.1.1"/>
    </reaction>
</comment>
<evidence type="ECO:0000256" key="7">
    <source>
        <dbReference type="ARBA" id="ARBA00023171"/>
    </source>
</evidence>
<proteinExistence type="inferred from homology"/>
<dbReference type="AlphaFoldDB" id="A0A917VA78"/>
<organism evidence="13 14">
    <name type="scientific">Salinarimonas ramus</name>
    <dbReference type="NCBI Taxonomy" id="690164"/>
    <lineage>
        <taxon>Bacteria</taxon>
        <taxon>Pseudomonadati</taxon>
        <taxon>Pseudomonadota</taxon>
        <taxon>Alphaproteobacteria</taxon>
        <taxon>Hyphomicrobiales</taxon>
        <taxon>Salinarimonadaceae</taxon>
        <taxon>Salinarimonas</taxon>
    </lineage>
</organism>
<evidence type="ECO:0000256" key="10">
    <source>
        <dbReference type="SAM" id="MobiDB-lite"/>
    </source>
</evidence>
<evidence type="ECO:0000256" key="6">
    <source>
        <dbReference type="ARBA" id="ARBA00022840"/>
    </source>
</evidence>
<evidence type="ECO:0000313" key="14">
    <source>
        <dbReference type="Proteomes" id="UP000600449"/>
    </source>
</evidence>
<name>A0A917VA78_9HYPH</name>
<dbReference type="GO" id="GO:0016851">
    <property type="term" value="F:magnesium chelatase activity"/>
    <property type="evidence" value="ECO:0007669"/>
    <property type="project" value="UniProtKB-EC"/>
</dbReference>
<feature type="domain" description="Magnesium chelatase subunit H N-terminal" evidence="12">
    <location>
        <begin position="40"/>
        <end position="205"/>
    </location>
</feature>
<evidence type="ECO:0000256" key="3">
    <source>
        <dbReference type="ARBA" id="ARBA00022531"/>
    </source>
</evidence>
<keyword evidence="7" id="KW-0149">Chlorophyll biosynthesis</keyword>
<comment type="pathway">
    <text evidence="8">Porphyrin-containing compound metabolism.</text>
</comment>
<evidence type="ECO:0000256" key="2">
    <source>
        <dbReference type="ARBA" id="ARBA00012825"/>
    </source>
</evidence>
<keyword evidence="14" id="KW-1185">Reference proteome</keyword>
<dbReference type="GO" id="GO:0015995">
    <property type="term" value="P:chlorophyll biosynthetic process"/>
    <property type="evidence" value="ECO:0007669"/>
    <property type="project" value="UniProtKB-KW"/>
</dbReference>
<dbReference type="EMBL" id="BMMF01000021">
    <property type="protein sequence ID" value="GGK55020.1"/>
    <property type="molecule type" value="Genomic_DNA"/>
</dbReference>
<protein>
    <recommendedName>
        <fullName evidence="2">magnesium chelatase</fullName>
        <ecNumber evidence="2">6.6.1.1</ecNumber>
    </recommendedName>
</protein>
<dbReference type="GO" id="GO:0005524">
    <property type="term" value="F:ATP binding"/>
    <property type="evidence" value="ECO:0007669"/>
    <property type="project" value="UniProtKB-KW"/>
</dbReference>
<dbReference type="NCBIfam" id="TIGR02025">
    <property type="entry name" value="BchH"/>
    <property type="match status" value="1"/>
</dbReference>
<reference evidence="13 14" key="1">
    <citation type="journal article" date="2014" name="Int. J. Syst. Evol. Microbiol.">
        <title>Complete genome sequence of Corynebacterium casei LMG S-19264T (=DSM 44701T), isolated from a smear-ripened cheese.</title>
        <authorList>
            <consortium name="US DOE Joint Genome Institute (JGI-PGF)"/>
            <person name="Walter F."/>
            <person name="Albersmeier A."/>
            <person name="Kalinowski J."/>
            <person name="Ruckert C."/>
        </authorList>
    </citation>
    <scope>NUCLEOTIDE SEQUENCE [LARGE SCALE GENOMIC DNA]</scope>
    <source>
        <strain evidence="13 14">CGMCC 1.9161</strain>
    </source>
</reference>
<dbReference type="PANTHER" id="PTHR44119:SF1">
    <property type="entry name" value="MAGNESIUM-CHELATASE SUBUNIT CHLH, CHLOROPLASTIC"/>
    <property type="match status" value="1"/>
</dbReference>
<evidence type="ECO:0000256" key="5">
    <source>
        <dbReference type="ARBA" id="ARBA00022741"/>
    </source>
</evidence>
<dbReference type="EC" id="6.6.1.1" evidence="2"/>
<evidence type="ECO:0000256" key="1">
    <source>
        <dbReference type="ARBA" id="ARBA00010851"/>
    </source>
</evidence>
<keyword evidence="3" id="KW-0602">Photosynthesis</keyword>
<dbReference type="InterPro" id="IPR011771">
    <property type="entry name" value="BchH"/>
</dbReference>